<evidence type="ECO:0000259" key="7">
    <source>
        <dbReference type="PROSITE" id="PS51671"/>
    </source>
</evidence>
<keyword evidence="1 6" id="KW-0808">Transferase</keyword>
<organism evidence="9 10">
    <name type="scientific">Sulfurimonas xiamenensis</name>
    <dbReference type="NCBI Taxonomy" id="2590021"/>
    <lineage>
        <taxon>Bacteria</taxon>
        <taxon>Pseudomonadati</taxon>
        <taxon>Campylobacterota</taxon>
        <taxon>Epsilonproteobacteria</taxon>
        <taxon>Campylobacterales</taxon>
        <taxon>Sulfurimonadaceae</taxon>
        <taxon>Sulfurimonas</taxon>
    </lineage>
</organism>
<dbReference type="GO" id="GO:0008081">
    <property type="term" value="F:phosphoric diester hydrolase activity"/>
    <property type="evidence" value="ECO:0007669"/>
    <property type="project" value="UniProtKB-UniRule"/>
</dbReference>
<dbReference type="SUPFAM" id="SSF109604">
    <property type="entry name" value="HD-domain/PDEase-like"/>
    <property type="match status" value="1"/>
</dbReference>
<dbReference type="InterPro" id="IPR045865">
    <property type="entry name" value="ACT-like_dom_sf"/>
</dbReference>
<comment type="cofactor">
    <cofactor evidence="6">
        <name>Mg(2+)</name>
        <dbReference type="ChEBI" id="CHEBI:18420"/>
    </cofactor>
</comment>
<comment type="activity regulation">
    <text evidence="6">Uridylyltransferase (UTase) activity is inhibited by glutamine, while glutamine activates uridylyl-removing (UR) activity.</text>
</comment>
<keyword evidence="3 6" id="KW-0378">Hydrolase</keyword>
<dbReference type="SUPFAM" id="SSF55021">
    <property type="entry name" value="ACT-like"/>
    <property type="match status" value="1"/>
</dbReference>
<gene>
    <name evidence="6" type="primary">glnD</name>
    <name evidence="9" type="ORF">FJR47_06890</name>
</gene>
<name>A0AAJ4A4A4_9BACT</name>
<keyword evidence="5 6" id="KW-0511">Multifunctional enzyme</keyword>
<feature type="domain" description="HD" evidence="8">
    <location>
        <begin position="450"/>
        <end position="573"/>
    </location>
</feature>
<dbReference type="InterPro" id="IPR002912">
    <property type="entry name" value="ACT_dom"/>
</dbReference>
<evidence type="ECO:0000256" key="5">
    <source>
        <dbReference type="ARBA" id="ARBA00023268"/>
    </source>
</evidence>
<dbReference type="SUPFAM" id="SSF81301">
    <property type="entry name" value="Nucleotidyltransferase"/>
    <property type="match status" value="1"/>
</dbReference>
<feature type="region of interest" description="Uridylyltransferase" evidence="6">
    <location>
        <begin position="1"/>
        <end position="339"/>
    </location>
</feature>
<dbReference type="EC" id="2.7.7.59" evidence="6"/>
<accession>A0AAJ4A4A4</accession>
<comment type="caution">
    <text evidence="6">Lacks conserved residue(s) required for the propagation of feature annotation.</text>
</comment>
<evidence type="ECO:0000256" key="6">
    <source>
        <dbReference type="HAMAP-Rule" id="MF_00277"/>
    </source>
</evidence>
<evidence type="ECO:0000256" key="2">
    <source>
        <dbReference type="ARBA" id="ARBA00022695"/>
    </source>
</evidence>
<keyword evidence="10" id="KW-1185">Reference proteome</keyword>
<dbReference type="GO" id="GO:0008773">
    <property type="term" value="F:[protein-PII] uridylyltransferase activity"/>
    <property type="evidence" value="ECO:0007669"/>
    <property type="project" value="UniProtKB-UniRule"/>
</dbReference>
<dbReference type="PANTHER" id="PTHR47320">
    <property type="entry name" value="BIFUNCTIONAL URIDYLYLTRANSFERASE/URIDYLYL-REMOVING ENZYME"/>
    <property type="match status" value="1"/>
</dbReference>
<feature type="domain" description="ACT" evidence="7">
    <location>
        <begin position="771"/>
        <end position="837"/>
    </location>
</feature>
<dbReference type="Proteomes" id="UP000326061">
    <property type="component" value="Chromosome"/>
</dbReference>
<dbReference type="EMBL" id="CP041166">
    <property type="protein sequence ID" value="QFR43650.1"/>
    <property type="molecule type" value="Genomic_DNA"/>
</dbReference>
<dbReference type="KEGG" id="suln:FJR47_06890"/>
<evidence type="ECO:0000256" key="4">
    <source>
        <dbReference type="ARBA" id="ARBA00022842"/>
    </source>
</evidence>
<dbReference type="Pfam" id="PF01966">
    <property type="entry name" value="HD"/>
    <property type="match status" value="1"/>
</dbReference>
<dbReference type="SUPFAM" id="SSF81593">
    <property type="entry name" value="Nucleotidyltransferase substrate binding subunit/domain"/>
    <property type="match status" value="1"/>
</dbReference>
<comment type="similarity">
    <text evidence="6">Belongs to the GlnD family.</text>
</comment>
<dbReference type="CDD" id="cd05401">
    <property type="entry name" value="NT_GlnE_GlnD_like"/>
    <property type="match status" value="1"/>
</dbReference>
<dbReference type="RefSeq" id="WP_152299713.1">
    <property type="nucleotide sequence ID" value="NZ_CP041166.1"/>
</dbReference>
<dbReference type="PIRSF" id="PIRSF006288">
    <property type="entry name" value="PII_uridyltransf"/>
    <property type="match status" value="1"/>
</dbReference>
<dbReference type="CDD" id="cd04873">
    <property type="entry name" value="ACT_UUR-ACR-like"/>
    <property type="match status" value="1"/>
</dbReference>
<protein>
    <recommendedName>
        <fullName evidence="6">Bifunctional uridylyltransferase/uridylyl-removing enzyme</fullName>
        <shortName evidence="6">UTase/UR</shortName>
    </recommendedName>
    <alternativeName>
        <fullName evidence="6">Bifunctional [protein-PII] modification enzyme</fullName>
    </alternativeName>
    <alternativeName>
        <fullName evidence="6">Bifunctional nitrogen sensor protein</fullName>
    </alternativeName>
    <domain>
        <recommendedName>
            <fullName evidence="6">[Protein-PII] uridylyltransferase</fullName>
            <shortName evidence="6">PII uridylyltransferase</shortName>
            <shortName evidence="6">UTase</shortName>
            <ecNumber evidence="6">2.7.7.59</ecNumber>
        </recommendedName>
    </domain>
    <domain>
        <recommendedName>
            <fullName evidence="6">[Protein-PII]-UMP uridylyl-removing enzyme</fullName>
            <shortName evidence="6">UR</shortName>
            <ecNumber evidence="6">3.1.4.-</ecNumber>
        </recommendedName>
    </domain>
</protein>
<dbReference type="Pfam" id="PF08335">
    <property type="entry name" value="GlnD_UR_UTase"/>
    <property type="match status" value="1"/>
</dbReference>
<dbReference type="Gene3D" id="1.10.3090.10">
    <property type="entry name" value="cca-adding enzyme, domain 2"/>
    <property type="match status" value="1"/>
</dbReference>
<comment type="catalytic activity">
    <reaction evidence="6">
        <text>[protein-PII]-L-tyrosine + UTP = [protein-PII]-uridylyl-L-tyrosine + diphosphate</text>
        <dbReference type="Rhea" id="RHEA:13673"/>
        <dbReference type="Rhea" id="RHEA-COMP:12147"/>
        <dbReference type="Rhea" id="RHEA-COMP:12148"/>
        <dbReference type="ChEBI" id="CHEBI:33019"/>
        <dbReference type="ChEBI" id="CHEBI:46398"/>
        <dbReference type="ChEBI" id="CHEBI:46858"/>
        <dbReference type="ChEBI" id="CHEBI:90602"/>
        <dbReference type="EC" id="2.7.7.59"/>
    </reaction>
</comment>
<dbReference type="AlphaFoldDB" id="A0AAJ4A4A4"/>
<dbReference type="InterPro" id="IPR006674">
    <property type="entry name" value="HD_domain"/>
</dbReference>
<dbReference type="PROSITE" id="PS51671">
    <property type="entry name" value="ACT"/>
    <property type="match status" value="1"/>
</dbReference>
<sequence length="837" mass="97860">MDLAVHIEDIIEKNGSDFELSKLFKTFINEYKASLSELFKKNQGKDFLVCHTKQLDSIISLMYKTTLRRIFGNYLPMRSSIPIAVVALGSYGREQLCVHSDIDLLIVYKKIDGFNSELIIEKFFYLILDSGLKLSHRVHEVDDLFKASNEDITIRTSLMEARFVTGSSLTWHAASKELNRIRLYKQKEFILAKIKEAQTRRKKYPNSMQPNIKKSVGGLRDSNFIFWIAQTIYAITSLKDLTGSLYSDEEYKEYRVALELLFRVRSALHLITGKQEDRLLLEYIPEVSHMLGFKNQQKMITKVLEAQWRINNFTQIFVKKMVRPYIADISNVKKFRHHRLSRGIYELDNRIYASYNLAIQPLNKLLEILVSLENKTYHFDAGFLNQFTYTKIEYPLKSKTYMLLKELFKKRHMYCFLKLFYDAGILHHLFHNFKKVLHLPQFDGYHHYPVDIHSIKCVEALENIEEPFIKKLYDEFGNDEKLLLKIVTLFHDTGKGRVQDHSEVGAKLIAPFVKKMKLKDEDIHRSITLVKQHVTMSNVAFRQNIHNEKTLYKFMSNVEDIKNLKLLYVLTYADINGVGEGVYNSFSSKLLRELYINALEVAQNKGRITDASKRINSEKRVQKLPEFLELPKLLQKKLLGIESNLFFFKHTPLDIIEIAKKAKETKKYDFSISTESSLVIEIYRKIPLNIGYLLASLSHLDVASMEIFTLFDDIKYFKIEFIEHVGKDELRQIENIINNAFDMSKHIKLKEVTIYKHEINIDFEHSLTHAEININTQNQKGLLAYIMECFEELGINIVSAKIHSTKHKVRDSFLIEKQNELCNNVENIYKLLITKGK</sequence>
<evidence type="ECO:0000256" key="1">
    <source>
        <dbReference type="ARBA" id="ARBA00022679"/>
    </source>
</evidence>
<dbReference type="PANTHER" id="PTHR47320:SF1">
    <property type="entry name" value="BIFUNCTIONAL URIDYLYLTRANSFERASE_URIDYLYL-REMOVING ENZYME"/>
    <property type="match status" value="1"/>
</dbReference>
<dbReference type="PROSITE" id="PS51831">
    <property type="entry name" value="HD"/>
    <property type="match status" value="1"/>
</dbReference>
<dbReference type="InterPro" id="IPR043519">
    <property type="entry name" value="NT_sf"/>
</dbReference>
<comment type="function">
    <text evidence="6">Modifies, by uridylylation and deuridylylation, the PII regulatory proteins (GlnB and homologs), in response to the nitrogen status of the cell that GlnD senses through the glutamine level. Under low glutamine levels, catalyzes the conversion of the PII proteins and UTP to PII-UMP and PPi, while under higher glutamine levels, GlnD hydrolyzes PII-UMP to PII and UMP (deuridylylation). Thus, controls uridylylation state and activity of the PII proteins, and plays an important role in the regulation of nitrogen metabolism.</text>
</comment>
<dbReference type="Pfam" id="PF22754">
    <property type="entry name" value="bHLH-TF_ACT-like_plant"/>
    <property type="match status" value="1"/>
</dbReference>
<keyword evidence="4 6" id="KW-0460">Magnesium</keyword>
<dbReference type="EC" id="3.1.4.-" evidence="6"/>
<keyword evidence="2 6" id="KW-0548">Nucleotidyltransferase</keyword>
<dbReference type="InterPro" id="IPR054502">
    <property type="entry name" value="bHLH-TF_ACT-like_plant"/>
</dbReference>
<dbReference type="InterPro" id="IPR010043">
    <property type="entry name" value="UTase/UR"/>
</dbReference>
<evidence type="ECO:0000256" key="3">
    <source>
        <dbReference type="ARBA" id="ARBA00022801"/>
    </source>
</evidence>
<evidence type="ECO:0000259" key="8">
    <source>
        <dbReference type="PROSITE" id="PS51831"/>
    </source>
</evidence>
<comment type="domain">
    <text evidence="6">Has four distinct domains: an N-terminal nucleotidyltransferase (NT) domain responsible for UTase activity, a central HD domain that encodes UR activity, and two C-terminal ACT domains that seem to have a role in glutamine sensing.</text>
</comment>
<dbReference type="HAMAP" id="MF_00277">
    <property type="entry name" value="PII_uridylyl_transf"/>
    <property type="match status" value="1"/>
</dbReference>
<proteinExistence type="inferred from homology"/>
<evidence type="ECO:0000313" key="10">
    <source>
        <dbReference type="Proteomes" id="UP000326061"/>
    </source>
</evidence>
<dbReference type="InterPro" id="IPR013546">
    <property type="entry name" value="PII_UdlTrfase/GS_AdlTrfase"/>
</dbReference>
<comment type="catalytic activity">
    <reaction evidence="6">
        <text>[protein-PII]-uridylyl-L-tyrosine + H2O = [protein-PII]-L-tyrosine + UMP + H(+)</text>
        <dbReference type="Rhea" id="RHEA:48600"/>
        <dbReference type="Rhea" id="RHEA-COMP:12147"/>
        <dbReference type="Rhea" id="RHEA-COMP:12148"/>
        <dbReference type="ChEBI" id="CHEBI:15377"/>
        <dbReference type="ChEBI" id="CHEBI:15378"/>
        <dbReference type="ChEBI" id="CHEBI:46858"/>
        <dbReference type="ChEBI" id="CHEBI:57865"/>
        <dbReference type="ChEBI" id="CHEBI:90602"/>
    </reaction>
</comment>
<reference evidence="10" key="1">
    <citation type="submission" date="2019-06" db="EMBL/GenBank/DDBJ databases">
        <title>Sulfurimonas gotlandica sp. nov., a chemoautotrophic and psychrotolerant epsilonproteobacterium isolated from a pelagic redoxcline, and an emended description of the genus Sulfurimonas.</title>
        <authorList>
            <person name="Wang S."/>
            <person name="Jiang L."/>
            <person name="Shao Z."/>
        </authorList>
    </citation>
    <scope>NUCLEOTIDE SEQUENCE [LARGE SCALE GENOMIC DNA]</scope>
    <source>
        <strain evidence="10">1-1N</strain>
    </source>
</reference>
<evidence type="ECO:0000313" key="9">
    <source>
        <dbReference type="EMBL" id="QFR43650.1"/>
    </source>
</evidence>
<dbReference type="GO" id="GO:0006808">
    <property type="term" value="P:regulation of nitrogen utilization"/>
    <property type="evidence" value="ECO:0007669"/>
    <property type="project" value="UniProtKB-UniRule"/>
</dbReference>